<dbReference type="Proteomes" id="UP001161691">
    <property type="component" value="Unassembled WGS sequence"/>
</dbReference>
<name>A0ABT6TAR8_9BACL</name>
<gene>
    <name evidence="1" type="ORF">KB449_03155</name>
</gene>
<comment type="caution">
    <text evidence="1">The sequence shown here is derived from an EMBL/GenBank/DDBJ whole genome shotgun (WGS) entry which is preliminary data.</text>
</comment>
<dbReference type="EMBL" id="JAGRPV010000001">
    <property type="protein sequence ID" value="MDI4643937.1"/>
    <property type="molecule type" value="Genomic_DNA"/>
</dbReference>
<keyword evidence="2" id="KW-1185">Reference proteome</keyword>
<sequence length="165" mass="18367">MSRYSTKPLSERLGLRPYQRLYFEGAPLIYLDSLGPSPAGIRFLDTPAGPIDFIHLFVRTQAELEGRIPLLAEQLSSRGMLWVSWLKSRALLHNGIDDKDVARVGAACGLSDVKTCEIDETWTGRKLVFRKKGRPRSNGYAGVTYAAAIGRLDRREFSVVSAGIR</sequence>
<evidence type="ECO:0000313" key="2">
    <source>
        <dbReference type="Proteomes" id="UP001161691"/>
    </source>
</evidence>
<dbReference type="RefSeq" id="WP_282906972.1">
    <property type="nucleotide sequence ID" value="NZ_JAGRPV010000001.1"/>
</dbReference>
<organism evidence="1 2">
    <name type="scientific">Cohnella hashimotonis</name>
    <dbReference type="NCBI Taxonomy" id="2826895"/>
    <lineage>
        <taxon>Bacteria</taxon>
        <taxon>Bacillati</taxon>
        <taxon>Bacillota</taxon>
        <taxon>Bacilli</taxon>
        <taxon>Bacillales</taxon>
        <taxon>Paenibacillaceae</taxon>
        <taxon>Cohnella</taxon>
    </lineage>
</organism>
<accession>A0ABT6TAR8</accession>
<evidence type="ECO:0000313" key="1">
    <source>
        <dbReference type="EMBL" id="MDI4643937.1"/>
    </source>
</evidence>
<protein>
    <recommendedName>
        <fullName evidence="3">DUF3052 domain-containing protein</fullName>
    </recommendedName>
</protein>
<reference evidence="1" key="1">
    <citation type="submission" date="2023-04" db="EMBL/GenBank/DDBJ databases">
        <title>Comparative genomic analysis of Cohnella hashimotonis sp. nov., isolated from the International Space Station.</title>
        <authorList>
            <person name="Venkateswaran K."/>
            <person name="Simpson A."/>
        </authorList>
    </citation>
    <scope>NUCLEOTIDE SEQUENCE</scope>
    <source>
        <strain evidence="1">F6_2S_P_1</strain>
    </source>
</reference>
<evidence type="ECO:0008006" key="3">
    <source>
        <dbReference type="Google" id="ProtNLM"/>
    </source>
</evidence>
<proteinExistence type="predicted"/>